<comment type="caution">
    <text evidence="1">The sequence shown here is derived from an EMBL/GenBank/DDBJ whole genome shotgun (WGS) entry which is preliminary data.</text>
</comment>
<accession>A0ABV5G8S1</accession>
<sequence length="60" mass="6921">MKSLLRSPFWGCPGAAGEASIRGSRHHFTPRWCRQSIGRYPSGSILRSFQWESSATRRRR</sequence>
<evidence type="ECO:0000313" key="1">
    <source>
        <dbReference type="EMBL" id="MFB9075356.1"/>
    </source>
</evidence>
<keyword evidence="2" id="KW-1185">Reference proteome</keyword>
<gene>
    <name evidence="1" type="ORF">ACFFX0_31005</name>
</gene>
<dbReference type="Proteomes" id="UP001589575">
    <property type="component" value="Unassembled WGS sequence"/>
</dbReference>
<name>A0ABV5G8S1_9MICC</name>
<proteinExistence type="predicted"/>
<reference evidence="1 2" key="1">
    <citation type="submission" date="2024-09" db="EMBL/GenBank/DDBJ databases">
        <authorList>
            <person name="Sun Q."/>
            <person name="Mori K."/>
        </authorList>
    </citation>
    <scope>NUCLEOTIDE SEQUENCE [LARGE SCALE GENOMIC DNA]</scope>
    <source>
        <strain evidence="1 2">CCM 7609</strain>
    </source>
</reference>
<evidence type="ECO:0000313" key="2">
    <source>
        <dbReference type="Proteomes" id="UP001589575"/>
    </source>
</evidence>
<dbReference type="EMBL" id="JBHMFI010000023">
    <property type="protein sequence ID" value="MFB9075356.1"/>
    <property type="molecule type" value="Genomic_DNA"/>
</dbReference>
<organism evidence="1 2">
    <name type="scientific">Citricoccus parietis</name>
    <dbReference type="NCBI Taxonomy" id="592307"/>
    <lineage>
        <taxon>Bacteria</taxon>
        <taxon>Bacillati</taxon>
        <taxon>Actinomycetota</taxon>
        <taxon>Actinomycetes</taxon>
        <taxon>Micrococcales</taxon>
        <taxon>Micrococcaceae</taxon>
        <taxon>Citricoccus</taxon>
    </lineage>
</organism>
<protein>
    <submittedName>
        <fullName evidence="1">Uncharacterized protein</fullName>
    </submittedName>
</protein>